<evidence type="ECO:0000256" key="1">
    <source>
        <dbReference type="ARBA" id="ARBA00004417"/>
    </source>
</evidence>
<dbReference type="CDD" id="cd03215">
    <property type="entry name" value="ABC_Carb_Monos_II"/>
    <property type="match status" value="1"/>
</dbReference>
<evidence type="ECO:0000256" key="3">
    <source>
        <dbReference type="ARBA" id="ARBA00011262"/>
    </source>
</evidence>
<dbReference type="GO" id="GO:0005524">
    <property type="term" value="F:ATP binding"/>
    <property type="evidence" value="ECO:0007669"/>
    <property type="project" value="UniProtKB-KW"/>
</dbReference>
<comment type="caution">
    <text evidence="11">The sequence shown here is derived from an EMBL/GenBank/DDBJ whole genome shotgun (WGS) entry which is preliminary data.</text>
</comment>
<dbReference type="PANTHER" id="PTHR43790">
    <property type="entry name" value="CARBOHYDRATE TRANSPORT ATP-BINDING PROTEIN MG119-RELATED"/>
    <property type="match status" value="1"/>
</dbReference>
<comment type="similarity">
    <text evidence="2">Belongs to the ABC transporter superfamily. AI-2 autoinducer porter (TC 3.A.1.2.8) family.</text>
</comment>
<dbReference type="EC" id="7.6.2.13" evidence="8"/>
<evidence type="ECO:0000256" key="7">
    <source>
        <dbReference type="ARBA" id="ARBA00023747"/>
    </source>
</evidence>
<dbReference type="InterPro" id="IPR027417">
    <property type="entry name" value="P-loop_NTPase"/>
</dbReference>
<dbReference type="SMART" id="SM00382">
    <property type="entry name" value="AAA"/>
    <property type="match status" value="2"/>
</dbReference>
<comment type="function">
    <text evidence="7">Part of the ABC transporter complex LsrABCD involved in autoinducer 2 (AI-2) import. Responsible for energy coupling to the transport system.</text>
</comment>
<evidence type="ECO:0000259" key="10">
    <source>
        <dbReference type="PROSITE" id="PS50893"/>
    </source>
</evidence>
<name>A0ABS2NX37_9BACI</name>
<protein>
    <recommendedName>
        <fullName evidence="4">Autoinducer 2 import ATP-binding protein LsrA</fullName>
        <ecNumber evidence="8">7.6.2.13</ecNumber>
    </recommendedName>
</protein>
<evidence type="ECO:0000256" key="4">
    <source>
        <dbReference type="ARBA" id="ARBA00019459"/>
    </source>
</evidence>
<feature type="domain" description="ABC transporter" evidence="10">
    <location>
        <begin position="262"/>
        <end position="503"/>
    </location>
</feature>
<proteinExistence type="inferred from homology"/>
<dbReference type="Gene3D" id="3.40.50.300">
    <property type="entry name" value="P-loop containing nucleotide triphosphate hydrolases"/>
    <property type="match status" value="2"/>
</dbReference>
<dbReference type="InterPro" id="IPR003593">
    <property type="entry name" value="AAA+_ATPase"/>
</dbReference>
<evidence type="ECO:0000256" key="9">
    <source>
        <dbReference type="ARBA" id="ARBA00034076"/>
    </source>
</evidence>
<reference evidence="11 12" key="1">
    <citation type="submission" date="2021-01" db="EMBL/GenBank/DDBJ databases">
        <title>Genomic Encyclopedia of Type Strains, Phase IV (KMG-IV): sequencing the most valuable type-strain genomes for metagenomic binning, comparative biology and taxonomic classification.</title>
        <authorList>
            <person name="Goeker M."/>
        </authorList>
    </citation>
    <scope>NUCLEOTIDE SEQUENCE [LARGE SCALE GENOMIC DNA]</scope>
    <source>
        <strain evidence="11 12">DSM 25879</strain>
    </source>
</reference>
<evidence type="ECO:0000256" key="8">
    <source>
        <dbReference type="ARBA" id="ARBA00023798"/>
    </source>
</evidence>
<dbReference type="EMBL" id="JAFBED010000002">
    <property type="protein sequence ID" value="MBM7619206.1"/>
    <property type="molecule type" value="Genomic_DNA"/>
</dbReference>
<evidence type="ECO:0000256" key="2">
    <source>
        <dbReference type="ARBA" id="ARBA00009404"/>
    </source>
</evidence>
<dbReference type="SUPFAM" id="SSF52540">
    <property type="entry name" value="P-loop containing nucleoside triphosphate hydrolases"/>
    <property type="match status" value="2"/>
</dbReference>
<organism evidence="11 12">
    <name type="scientific">Sutcliffiella tianshenii</name>
    <dbReference type="NCBI Taxonomy" id="1463404"/>
    <lineage>
        <taxon>Bacteria</taxon>
        <taxon>Bacillati</taxon>
        <taxon>Bacillota</taxon>
        <taxon>Bacilli</taxon>
        <taxon>Bacillales</taxon>
        <taxon>Bacillaceae</taxon>
        <taxon>Sutcliffiella</taxon>
    </lineage>
</organism>
<dbReference type="InterPro" id="IPR017871">
    <property type="entry name" value="ABC_transporter-like_CS"/>
</dbReference>
<comment type="subcellular location">
    <subcellularLocation>
        <location evidence="1">Cell inner membrane</location>
        <topology evidence="1">Peripheral membrane protein</topology>
    </subcellularLocation>
</comment>
<feature type="domain" description="ABC transporter" evidence="10">
    <location>
        <begin position="16"/>
        <end position="245"/>
    </location>
</feature>
<comment type="subunit">
    <text evidence="3">The complex is composed of two ATP-binding proteins (LsrA), two transmembrane proteins (LsrC and LsrD) and a solute-binding protein (LsrB).</text>
</comment>
<keyword evidence="6 11" id="KW-0067">ATP-binding</keyword>
<dbReference type="PANTHER" id="PTHR43790:SF2">
    <property type="entry name" value="AUTOINDUCER 2 IMPORT ATP-BINDING PROTEIN LSRA"/>
    <property type="match status" value="1"/>
</dbReference>
<gene>
    <name evidence="11" type="ORF">JOC95_001055</name>
</gene>
<dbReference type="Proteomes" id="UP000737402">
    <property type="component" value="Unassembled WGS sequence"/>
</dbReference>
<dbReference type="PROSITE" id="PS50893">
    <property type="entry name" value="ABC_TRANSPORTER_2"/>
    <property type="match status" value="2"/>
</dbReference>
<dbReference type="Pfam" id="PF00005">
    <property type="entry name" value="ABC_tran"/>
    <property type="match status" value="2"/>
</dbReference>
<dbReference type="InterPro" id="IPR003439">
    <property type="entry name" value="ABC_transporter-like_ATP-bd"/>
</dbReference>
<dbReference type="InterPro" id="IPR050107">
    <property type="entry name" value="ABC_carbohydrate_import_ATPase"/>
</dbReference>
<evidence type="ECO:0000256" key="5">
    <source>
        <dbReference type="ARBA" id="ARBA00022741"/>
    </source>
</evidence>
<dbReference type="PROSITE" id="PS00211">
    <property type="entry name" value="ABC_TRANSPORTER_1"/>
    <property type="match status" value="1"/>
</dbReference>
<sequence>MKVVKEKMTANSIPLLQVEEISKRFSGNPVLKDVSLSLDSGEIHAIVGGNGAGKSTLMKIITGLYKADSGVMKIKGKKVQFSSTHEAHQHGIYLVPQEPLIFPNMTVEENILIGIPGKKTTLQNKVKNLISRLGWKLSLHETGLSLSIAEKQLVEIIRGLVREADILILDEPTSTLTFGEIDSLFSTINQLKCEGMGLFYITHRFGEIFRMADKISVLRDGVISAQGHVKEFNYEKLLVSLLPENAEVSSCTDQFHQNSHEKEKSTILQIANLTGRGFEDVSLSLSSGEILGIAGVVGAGRTELAESIAGISKPIDGTIHFSGEEISAINIRNRIDKGLIYVPEDRHKHGIFSLTSIQSNISSTILHRLSKVLLPFASESSLASEYVSKFKIKATSPLQNLEDLSGGNQQKVVLSRCLAADPKVIILDEPTRGIDANAREDIYQIIHQLRQRGLAVLLISSDIEEIVSLSDRVIILYEGKLVKTLQKDEISPDTIAAYAFGVDNEVIVR</sequence>
<dbReference type="CDD" id="cd03216">
    <property type="entry name" value="ABC_Carb_Monos_I"/>
    <property type="match status" value="1"/>
</dbReference>
<evidence type="ECO:0000256" key="6">
    <source>
        <dbReference type="ARBA" id="ARBA00022840"/>
    </source>
</evidence>
<comment type="catalytic activity">
    <reaction evidence="9">
        <text>ATP + H2O + (2R,4S)-2-methyl-2,3,3,4-tetrahydroxytetrahydrofuran-[AI-2-binding protein]Side 1 = ADP + phosphate + (2R,4S)-2-methyl-2,3,3,4-tetrahydroxytetrahydrofuranSide 2 + [AI-2-binding protein]Side 1.</text>
        <dbReference type="EC" id="7.6.2.13"/>
    </reaction>
</comment>
<evidence type="ECO:0000313" key="12">
    <source>
        <dbReference type="Proteomes" id="UP000737402"/>
    </source>
</evidence>
<accession>A0ABS2NX37</accession>
<keyword evidence="5" id="KW-0547">Nucleotide-binding</keyword>
<evidence type="ECO:0000313" key="11">
    <source>
        <dbReference type="EMBL" id="MBM7619206.1"/>
    </source>
</evidence>
<keyword evidence="12" id="KW-1185">Reference proteome</keyword>